<organism evidence="1 2">
    <name type="scientific">Gossypium barbadense</name>
    <name type="common">Sea Island cotton</name>
    <name type="synonym">Hibiscus barbadensis</name>
    <dbReference type="NCBI Taxonomy" id="3634"/>
    <lineage>
        <taxon>Eukaryota</taxon>
        <taxon>Viridiplantae</taxon>
        <taxon>Streptophyta</taxon>
        <taxon>Embryophyta</taxon>
        <taxon>Tracheophyta</taxon>
        <taxon>Spermatophyta</taxon>
        <taxon>Magnoliopsida</taxon>
        <taxon>eudicotyledons</taxon>
        <taxon>Gunneridae</taxon>
        <taxon>Pentapetalae</taxon>
        <taxon>rosids</taxon>
        <taxon>malvids</taxon>
        <taxon>Malvales</taxon>
        <taxon>Malvaceae</taxon>
        <taxon>Malvoideae</taxon>
        <taxon>Gossypium</taxon>
    </lineage>
</organism>
<proteinExistence type="predicted"/>
<sequence>MTINLQFTASGGTMAEKRVLRSLSTVFAAGEMKRSIMCFLDVDRLEKVAVTLWSLWYFRNSAVRKASFVPSQQVVSFAARFMQDWAASMSAYGRLKRLSLAPISATTVWSPPSAGLVECNVDAAIGHTARVSSFVAMVRNEYGDFVKVLKLVPMQHMQQQRWIYSSCR</sequence>
<accession>A0A2P5Y8N1</accession>
<dbReference type="EMBL" id="KZ663535">
    <property type="protein sequence ID" value="PPS11948.1"/>
    <property type="molecule type" value="Genomic_DNA"/>
</dbReference>
<evidence type="ECO:0000313" key="2">
    <source>
        <dbReference type="Proteomes" id="UP000239757"/>
    </source>
</evidence>
<evidence type="ECO:0000313" key="1">
    <source>
        <dbReference type="EMBL" id="PPS11948.1"/>
    </source>
</evidence>
<gene>
    <name evidence="1" type="ORF">GOBAR_AA08709</name>
</gene>
<protein>
    <submittedName>
        <fullName evidence="1">Uncharacterized protein</fullName>
    </submittedName>
</protein>
<dbReference type="OrthoDB" id="1002706at2759"/>
<name>A0A2P5Y8N1_GOSBA</name>
<dbReference type="AlphaFoldDB" id="A0A2P5Y8N1"/>
<dbReference type="Proteomes" id="UP000239757">
    <property type="component" value="Unassembled WGS sequence"/>
</dbReference>
<reference evidence="1 2" key="1">
    <citation type="submission" date="2015-01" db="EMBL/GenBank/DDBJ databases">
        <title>Genome of allotetraploid Gossypium barbadense reveals genomic plasticity and fiber elongation in cotton evolution.</title>
        <authorList>
            <person name="Chen X."/>
            <person name="Liu X."/>
            <person name="Zhao B."/>
            <person name="Zheng H."/>
            <person name="Hu Y."/>
            <person name="Lu G."/>
            <person name="Yang C."/>
            <person name="Chen J."/>
            <person name="Shan C."/>
            <person name="Zhang L."/>
            <person name="Zhou Y."/>
            <person name="Wang L."/>
            <person name="Guo W."/>
            <person name="Bai Y."/>
            <person name="Ruan J."/>
            <person name="Shangguan X."/>
            <person name="Mao Y."/>
            <person name="Jiang J."/>
            <person name="Zhu Y."/>
            <person name="Lei J."/>
            <person name="Kang H."/>
            <person name="Chen S."/>
            <person name="He X."/>
            <person name="Wang R."/>
            <person name="Wang Y."/>
            <person name="Chen J."/>
            <person name="Wang L."/>
            <person name="Yu S."/>
            <person name="Wang B."/>
            <person name="Wei J."/>
            <person name="Song S."/>
            <person name="Lu X."/>
            <person name="Gao Z."/>
            <person name="Gu W."/>
            <person name="Deng X."/>
            <person name="Ma D."/>
            <person name="Wang S."/>
            <person name="Liang W."/>
            <person name="Fang L."/>
            <person name="Cai C."/>
            <person name="Zhu X."/>
            <person name="Zhou B."/>
            <person name="Zhang Y."/>
            <person name="Chen Z."/>
            <person name="Xu S."/>
            <person name="Zhu R."/>
            <person name="Wang S."/>
            <person name="Zhang T."/>
            <person name="Zhao G."/>
        </authorList>
    </citation>
    <scope>NUCLEOTIDE SEQUENCE [LARGE SCALE GENOMIC DNA]</scope>
    <source>
        <strain evidence="2">cv. Xinhai21</strain>
        <tissue evidence="1">Leaf</tissue>
    </source>
</reference>